<evidence type="ECO:0000256" key="5">
    <source>
        <dbReference type="ARBA" id="ARBA00022737"/>
    </source>
</evidence>
<evidence type="ECO:0000256" key="7">
    <source>
        <dbReference type="ARBA" id="ARBA00023136"/>
    </source>
</evidence>
<dbReference type="PANTHER" id="PTHR48063">
    <property type="entry name" value="LRR RECEPTOR-LIKE KINASE"/>
    <property type="match status" value="1"/>
</dbReference>
<dbReference type="Pfam" id="PF00560">
    <property type="entry name" value="LRR_1"/>
    <property type="match status" value="2"/>
</dbReference>
<keyword evidence="2" id="KW-0433">Leucine-rich repeat</keyword>
<evidence type="ECO:0000256" key="1">
    <source>
        <dbReference type="ARBA" id="ARBA00004479"/>
    </source>
</evidence>
<reference evidence="10 11" key="1">
    <citation type="journal article" date="2018" name="Mol. Plant">
        <title>The genome of Artemisia annua provides insight into the evolution of Asteraceae family and artemisinin biosynthesis.</title>
        <authorList>
            <person name="Shen Q."/>
            <person name="Zhang L."/>
            <person name="Liao Z."/>
            <person name="Wang S."/>
            <person name="Yan T."/>
            <person name="Shi P."/>
            <person name="Liu M."/>
            <person name="Fu X."/>
            <person name="Pan Q."/>
            <person name="Wang Y."/>
            <person name="Lv Z."/>
            <person name="Lu X."/>
            <person name="Zhang F."/>
            <person name="Jiang W."/>
            <person name="Ma Y."/>
            <person name="Chen M."/>
            <person name="Hao X."/>
            <person name="Li L."/>
            <person name="Tang Y."/>
            <person name="Lv G."/>
            <person name="Zhou Y."/>
            <person name="Sun X."/>
            <person name="Brodelius P.E."/>
            <person name="Rose J.K.C."/>
            <person name="Tang K."/>
        </authorList>
    </citation>
    <scope>NUCLEOTIDE SEQUENCE [LARGE SCALE GENOMIC DNA]</scope>
    <source>
        <strain evidence="11">cv. Huhao1</strain>
        <tissue evidence="10">Leaf</tissue>
    </source>
</reference>
<dbReference type="PANTHER" id="PTHR48063:SF99">
    <property type="entry name" value="LEUCINE-RICH REPEAT-CONTAINING, PLANT-TYPE, LEUCINE-RICH REPEAT DOMAIN SUPERFAMILY"/>
    <property type="match status" value="1"/>
</dbReference>
<keyword evidence="8" id="KW-0325">Glycoprotein</keyword>
<dbReference type="InterPro" id="IPR032675">
    <property type="entry name" value="LRR_dom_sf"/>
</dbReference>
<evidence type="ECO:0000256" key="8">
    <source>
        <dbReference type="ARBA" id="ARBA00023180"/>
    </source>
</evidence>
<dbReference type="EMBL" id="PKPP01012109">
    <property type="protein sequence ID" value="PWA42937.1"/>
    <property type="molecule type" value="Genomic_DNA"/>
</dbReference>
<comment type="caution">
    <text evidence="10">The sequence shown here is derived from an EMBL/GenBank/DDBJ whole genome shotgun (WGS) entry which is preliminary data.</text>
</comment>
<evidence type="ECO:0000259" key="9">
    <source>
        <dbReference type="Pfam" id="PF08263"/>
    </source>
</evidence>
<dbReference type="InterPro" id="IPR046956">
    <property type="entry name" value="RLP23-like"/>
</dbReference>
<dbReference type="Gene3D" id="3.80.10.10">
    <property type="entry name" value="Ribonuclease Inhibitor"/>
    <property type="match status" value="1"/>
</dbReference>
<dbReference type="Proteomes" id="UP000245207">
    <property type="component" value="Unassembled WGS sequence"/>
</dbReference>
<organism evidence="10 11">
    <name type="scientific">Artemisia annua</name>
    <name type="common">Sweet wormwood</name>
    <dbReference type="NCBI Taxonomy" id="35608"/>
    <lineage>
        <taxon>Eukaryota</taxon>
        <taxon>Viridiplantae</taxon>
        <taxon>Streptophyta</taxon>
        <taxon>Embryophyta</taxon>
        <taxon>Tracheophyta</taxon>
        <taxon>Spermatophyta</taxon>
        <taxon>Magnoliopsida</taxon>
        <taxon>eudicotyledons</taxon>
        <taxon>Gunneridae</taxon>
        <taxon>Pentapetalae</taxon>
        <taxon>asterids</taxon>
        <taxon>campanulids</taxon>
        <taxon>Asterales</taxon>
        <taxon>Asteraceae</taxon>
        <taxon>Asteroideae</taxon>
        <taxon>Anthemideae</taxon>
        <taxon>Artemisiinae</taxon>
        <taxon>Artemisia</taxon>
    </lineage>
</organism>
<feature type="domain" description="Leucine-rich repeat-containing N-terminal plant-type" evidence="9">
    <location>
        <begin position="5"/>
        <end position="36"/>
    </location>
</feature>
<name>A0A2U1L1Q9_ARTAN</name>
<keyword evidence="6" id="KW-1133">Transmembrane helix</keyword>
<dbReference type="STRING" id="35608.A0A2U1L1Q9"/>
<accession>A0A2U1L1Q9</accession>
<keyword evidence="3" id="KW-0812">Transmembrane</keyword>
<evidence type="ECO:0000313" key="10">
    <source>
        <dbReference type="EMBL" id="PWA42937.1"/>
    </source>
</evidence>
<proteinExistence type="predicted"/>
<dbReference type="InterPro" id="IPR001611">
    <property type="entry name" value="Leu-rich_rpt"/>
</dbReference>
<comment type="subcellular location">
    <subcellularLocation>
        <location evidence="1">Membrane</location>
        <topology evidence="1">Single-pass type I membrane protein</topology>
    </subcellularLocation>
</comment>
<dbReference type="SUPFAM" id="SSF52058">
    <property type="entry name" value="L domain-like"/>
    <property type="match status" value="1"/>
</dbReference>
<keyword evidence="11" id="KW-1185">Reference proteome</keyword>
<evidence type="ECO:0000313" key="11">
    <source>
        <dbReference type="Proteomes" id="UP000245207"/>
    </source>
</evidence>
<keyword evidence="5" id="KW-0677">Repeat</keyword>
<evidence type="ECO:0000256" key="6">
    <source>
        <dbReference type="ARBA" id="ARBA00022989"/>
    </source>
</evidence>
<dbReference type="OrthoDB" id="1937783at2759"/>
<dbReference type="Pfam" id="PF08263">
    <property type="entry name" value="LRRNT_2"/>
    <property type="match status" value="1"/>
</dbReference>
<dbReference type="AlphaFoldDB" id="A0A2U1L1Q9"/>
<evidence type="ECO:0000256" key="3">
    <source>
        <dbReference type="ARBA" id="ARBA00022692"/>
    </source>
</evidence>
<gene>
    <name evidence="10" type="ORF">CTI12_AA540460</name>
</gene>
<evidence type="ECO:0000256" key="2">
    <source>
        <dbReference type="ARBA" id="ARBA00022614"/>
    </source>
</evidence>
<evidence type="ECO:0000256" key="4">
    <source>
        <dbReference type="ARBA" id="ARBA00022729"/>
    </source>
</evidence>
<sequence length="118" mass="13433">MSAFSIKHRLIDEGHQLSSWVDEKNDCCKWAGIVCDNMIVHVHRIHLPGLNDLKQLKHLDLNYNDFGWIQVREFIGSLGNLRFLNLSSSNFGGIIPPQLGNLSNLHTVYLGTEFSNMK</sequence>
<keyword evidence="7" id="KW-0472">Membrane</keyword>
<dbReference type="GO" id="GO:0016020">
    <property type="term" value="C:membrane"/>
    <property type="evidence" value="ECO:0007669"/>
    <property type="project" value="UniProtKB-SubCell"/>
</dbReference>
<protein>
    <submittedName>
        <fullName evidence="10">Leucine-rich repeat protein</fullName>
    </submittedName>
</protein>
<dbReference type="InterPro" id="IPR013210">
    <property type="entry name" value="LRR_N_plant-typ"/>
</dbReference>
<keyword evidence="4" id="KW-0732">Signal</keyword>